<protein>
    <submittedName>
        <fullName evidence="1">Uncharacterized protein</fullName>
    </submittedName>
</protein>
<dbReference type="AlphaFoldDB" id="A0ABD5ZU49"/>
<comment type="caution">
    <text evidence="1">The sequence shown here is derived from an EMBL/GenBank/DDBJ whole genome shotgun (WGS) entry which is preliminary data.</text>
</comment>
<sequence>MAATPSTSGLRSAPEFELECLFDDLSDPSELTIFTPEDGKLATEWISADRTTACPLDRVR</sequence>
<gene>
    <name evidence="1" type="ORF">ACFQKE_01605</name>
</gene>
<accession>A0ABD5ZU49</accession>
<proteinExistence type="predicted"/>
<dbReference type="GeneID" id="96952306"/>
<evidence type="ECO:0000313" key="2">
    <source>
        <dbReference type="Proteomes" id="UP001596434"/>
    </source>
</evidence>
<dbReference type="Proteomes" id="UP001596434">
    <property type="component" value="Unassembled WGS sequence"/>
</dbReference>
<name>A0ABD5ZU49_9EURY</name>
<evidence type="ECO:0000313" key="1">
    <source>
        <dbReference type="EMBL" id="MFC7254012.1"/>
    </source>
</evidence>
<dbReference type="EMBL" id="JBHTAT010000001">
    <property type="protein sequence ID" value="MFC7254012.1"/>
    <property type="molecule type" value="Genomic_DNA"/>
</dbReference>
<organism evidence="1 2">
    <name type="scientific">Haloplanus litoreus</name>
    <dbReference type="NCBI Taxonomy" id="767515"/>
    <lineage>
        <taxon>Archaea</taxon>
        <taxon>Methanobacteriati</taxon>
        <taxon>Methanobacteriota</taxon>
        <taxon>Stenosarchaea group</taxon>
        <taxon>Halobacteria</taxon>
        <taxon>Halobacteriales</taxon>
        <taxon>Haloferacaceae</taxon>
        <taxon>Haloplanus</taxon>
    </lineage>
</organism>
<keyword evidence="2" id="KW-1185">Reference proteome</keyword>
<reference evidence="1 2" key="1">
    <citation type="journal article" date="2019" name="Int. J. Syst. Evol. Microbiol.">
        <title>The Global Catalogue of Microorganisms (GCM) 10K type strain sequencing project: providing services to taxonomists for standard genome sequencing and annotation.</title>
        <authorList>
            <consortium name="The Broad Institute Genomics Platform"/>
            <consortium name="The Broad Institute Genome Sequencing Center for Infectious Disease"/>
            <person name="Wu L."/>
            <person name="Ma J."/>
        </authorList>
    </citation>
    <scope>NUCLEOTIDE SEQUENCE [LARGE SCALE GENOMIC DNA]</scope>
    <source>
        <strain evidence="1 2">GX21</strain>
    </source>
</reference>
<dbReference type="RefSeq" id="WP_379702176.1">
    <property type="nucleotide sequence ID" value="NZ_JBHTAT010000001.1"/>
</dbReference>